<proteinExistence type="predicted"/>
<organism evidence="2 3">
    <name type="scientific">Pseudocercospora eumusae</name>
    <dbReference type="NCBI Taxonomy" id="321146"/>
    <lineage>
        <taxon>Eukaryota</taxon>
        <taxon>Fungi</taxon>
        <taxon>Dikarya</taxon>
        <taxon>Ascomycota</taxon>
        <taxon>Pezizomycotina</taxon>
        <taxon>Dothideomycetes</taxon>
        <taxon>Dothideomycetidae</taxon>
        <taxon>Mycosphaerellales</taxon>
        <taxon>Mycosphaerellaceae</taxon>
        <taxon>Pseudocercospora</taxon>
    </lineage>
</organism>
<evidence type="ECO:0000313" key="3">
    <source>
        <dbReference type="Proteomes" id="UP000070133"/>
    </source>
</evidence>
<gene>
    <name evidence="2" type="ORF">AC578_10509</name>
</gene>
<comment type="caution">
    <text evidence="2">The sequence shown here is derived from an EMBL/GenBank/DDBJ whole genome shotgun (WGS) entry which is preliminary data.</text>
</comment>
<dbReference type="AlphaFoldDB" id="A0A139H8G8"/>
<keyword evidence="3" id="KW-1185">Reference proteome</keyword>
<feature type="compositionally biased region" description="Basic and acidic residues" evidence="1">
    <location>
        <begin position="26"/>
        <end position="36"/>
    </location>
</feature>
<reference evidence="2 3" key="1">
    <citation type="submission" date="2015-07" db="EMBL/GenBank/DDBJ databases">
        <title>Comparative genomics of the Sigatoka disease complex on banana suggests a link between parallel evolutionary changes in Pseudocercospora fijiensis and Pseudocercospora eumusae and increased virulence on the banana host.</title>
        <authorList>
            <person name="Chang T.-C."/>
            <person name="Salvucci A."/>
            <person name="Crous P.W."/>
            <person name="Stergiopoulos I."/>
        </authorList>
    </citation>
    <scope>NUCLEOTIDE SEQUENCE [LARGE SCALE GENOMIC DNA]</scope>
    <source>
        <strain evidence="2 3">CBS 114824</strain>
    </source>
</reference>
<dbReference type="EMBL" id="LFZN01000107">
    <property type="protein sequence ID" value="KXS98719.1"/>
    <property type="molecule type" value="Genomic_DNA"/>
</dbReference>
<sequence length="219" mass="23603">MISKKRKLVEDEQAGQVPKSLRRSKRLESMEVDSKSVARGPNHTANKQCGFDSSQSLSAASFTVTEERGAVVKHAMPAPRNGNQQAQGGADTDATALNNPATDDSDTDAVSSSDCAHAIASEPMNQYPANPITGRPAGVRPTGIQSIPEELRMKIFGYLLVEDQDINLQLKSFQDKKYLIRAGSSRELGMTLMDPVHKRSMAPTPTNAAVLSVCKSFSV</sequence>
<feature type="compositionally biased region" description="Polar residues" evidence="1">
    <location>
        <begin position="43"/>
        <end position="58"/>
    </location>
</feature>
<protein>
    <submittedName>
        <fullName evidence="2">Uncharacterized protein</fullName>
    </submittedName>
</protein>
<feature type="region of interest" description="Disordered" evidence="1">
    <location>
        <begin position="1"/>
        <end position="58"/>
    </location>
</feature>
<accession>A0A139H8G8</accession>
<evidence type="ECO:0000256" key="1">
    <source>
        <dbReference type="SAM" id="MobiDB-lite"/>
    </source>
</evidence>
<dbReference type="Proteomes" id="UP000070133">
    <property type="component" value="Unassembled WGS sequence"/>
</dbReference>
<name>A0A139H8G8_9PEZI</name>
<feature type="region of interest" description="Disordered" evidence="1">
    <location>
        <begin position="75"/>
        <end position="111"/>
    </location>
</feature>
<evidence type="ECO:0000313" key="2">
    <source>
        <dbReference type="EMBL" id="KXS98719.1"/>
    </source>
</evidence>